<dbReference type="AlphaFoldDB" id="A0A3Q0JM84"/>
<evidence type="ECO:0000313" key="1">
    <source>
        <dbReference type="Proteomes" id="UP000079169"/>
    </source>
</evidence>
<evidence type="ECO:0000313" key="2">
    <source>
        <dbReference type="RefSeq" id="XP_026687950.1"/>
    </source>
</evidence>
<protein>
    <submittedName>
        <fullName evidence="2">Uncharacterized protein LOC103521494</fullName>
    </submittedName>
</protein>
<keyword evidence="1" id="KW-1185">Reference proteome</keyword>
<dbReference type="Proteomes" id="UP000079169">
    <property type="component" value="Unplaced"/>
</dbReference>
<dbReference type="KEGG" id="dci:103521494"/>
<name>A0A3Q0JM84_DIACI</name>
<accession>A0A3Q0JM84</accession>
<reference evidence="2" key="1">
    <citation type="submission" date="2025-08" db="UniProtKB">
        <authorList>
            <consortium name="RefSeq"/>
        </authorList>
    </citation>
    <scope>IDENTIFICATION</scope>
</reference>
<organism evidence="1 2">
    <name type="scientific">Diaphorina citri</name>
    <name type="common">Asian citrus psyllid</name>
    <dbReference type="NCBI Taxonomy" id="121845"/>
    <lineage>
        <taxon>Eukaryota</taxon>
        <taxon>Metazoa</taxon>
        <taxon>Ecdysozoa</taxon>
        <taxon>Arthropoda</taxon>
        <taxon>Hexapoda</taxon>
        <taxon>Insecta</taxon>
        <taxon>Pterygota</taxon>
        <taxon>Neoptera</taxon>
        <taxon>Paraneoptera</taxon>
        <taxon>Hemiptera</taxon>
        <taxon>Sternorrhyncha</taxon>
        <taxon>Psylloidea</taxon>
        <taxon>Psyllidae</taxon>
        <taxon>Diaphorininae</taxon>
        <taxon>Diaphorina</taxon>
    </lineage>
</organism>
<dbReference type="RefSeq" id="XP_026687950.1">
    <property type="nucleotide sequence ID" value="XM_026832149.1"/>
</dbReference>
<dbReference type="GeneID" id="103521494"/>
<proteinExistence type="predicted"/>
<sequence length="166" mass="18386">MRYKILKLSGAPTFNLRLKRNVVPHKFNCQTDRAVAHGSKPRTAIQKRDHLAILKTIPVESEINQPTPDVFENVLTTPDTPGHLLNPDPSDGVMVVDVEEVELLGTADKACQVQILKPQPPKPHVRSKAIQTDIISKTKPKKAVVPPSLTDYLSPEKNMVAQSFSK</sequence>
<dbReference type="PaxDb" id="121845-A0A3Q0JM84"/>
<gene>
    <name evidence="2" type="primary">LOC103521494</name>
</gene>